<keyword evidence="4" id="KW-1185">Reference proteome</keyword>
<evidence type="ECO:0000313" key="3">
    <source>
        <dbReference type="EMBL" id="AEE54589.1"/>
    </source>
</evidence>
<gene>
    <name evidence="3" type="ordered locus">Halhy_6776</name>
</gene>
<feature type="compositionally biased region" description="Pro residues" evidence="1">
    <location>
        <begin position="340"/>
        <end position="356"/>
    </location>
</feature>
<feature type="transmembrane region" description="Helical" evidence="2">
    <location>
        <begin position="45"/>
        <end position="78"/>
    </location>
</feature>
<feature type="transmembrane region" description="Helical" evidence="2">
    <location>
        <begin position="84"/>
        <end position="105"/>
    </location>
</feature>
<reference key="2">
    <citation type="submission" date="2011-04" db="EMBL/GenBank/DDBJ databases">
        <title>Complete sequence of plasmid 2 of Haliscomenobacter hydrossis DSM 1100.</title>
        <authorList>
            <consortium name="US DOE Joint Genome Institute (JGI-PGF)"/>
            <person name="Lucas S."/>
            <person name="Han J."/>
            <person name="Lapidus A."/>
            <person name="Bruce D."/>
            <person name="Goodwin L."/>
            <person name="Pitluck S."/>
            <person name="Peters L."/>
            <person name="Kyrpides N."/>
            <person name="Mavromatis K."/>
            <person name="Ivanova N."/>
            <person name="Ovchinnikova G."/>
            <person name="Pagani I."/>
            <person name="Daligault H."/>
            <person name="Detter J.C."/>
            <person name="Han C."/>
            <person name="Land M."/>
            <person name="Hauser L."/>
            <person name="Markowitz V."/>
            <person name="Cheng J.-F."/>
            <person name="Hugenholtz P."/>
            <person name="Woyke T."/>
            <person name="Wu D."/>
            <person name="Verbarg S."/>
            <person name="Frueling A."/>
            <person name="Brambilla E."/>
            <person name="Klenk H.-P."/>
            <person name="Eisen J.A."/>
        </authorList>
    </citation>
    <scope>NUCLEOTIDE SEQUENCE</scope>
    <source>
        <strain>DSM 1100</strain>
    </source>
</reference>
<keyword evidence="2" id="KW-0472">Membrane</keyword>
<keyword evidence="3" id="KW-0614">Plasmid</keyword>
<feature type="region of interest" description="Disordered" evidence="1">
    <location>
        <begin position="337"/>
        <end position="365"/>
    </location>
</feature>
<accession>F4L881</accession>
<reference evidence="3 4" key="1">
    <citation type="journal article" date="2011" name="Stand. Genomic Sci.">
        <title>Complete genome sequence of Haliscomenobacter hydrossis type strain (O).</title>
        <authorList>
            <consortium name="US DOE Joint Genome Institute (JGI-PGF)"/>
            <person name="Daligault H."/>
            <person name="Lapidus A."/>
            <person name="Zeytun A."/>
            <person name="Nolan M."/>
            <person name="Lucas S."/>
            <person name="Del Rio T.G."/>
            <person name="Tice H."/>
            <person name="Cheng J.F."/>
            <person name="Tapia R."/>
            <person name="Han C."/>
            <person name="Goodwin L."/>
            <person name="Pitluck S."/>
            <person name="Liolios K."/>
            <person name="Pagani I."/>
            <person name="Ivanova N."/>
            <person name="Huntemann M."/>
            <person name="Mavromatis K."/>
            <person name="Mikhailova N."/>
            <person name="Pati A."/>
            <person name="Chen A."/>
            <person name="Palaniappan K."/>
            <person name="Land M."/>
            <person name="Hauser L."/>
            <person name="Brambilla E.M."/>
            <person name="Rohde M."/>
            <person name="Verbarg S."/>
            <person name="Goker M."/>
            <person name="Bristow J."/>
            <person name="Eisen J.A."/>
            <person name="Markowitz V."/>
            <person name="Hugenholtz P."/>
            <person name="Kyrpides N.C."/>
            <person name="Klenk H.P."/>
            <person name="Woyke T."/>
        </authorList>
    </citation>
    <scope>NUCLEOTIDE SEQUENCE [LARGE SCALE GENOMIC DNA]</scope>
    <source>
        <strain evidence="4">ATCC 27775 / DSM 1100 / LMG 10767 / O</strain>
        <plasmid evidence="4">Plasmid pHALHY02</plasmid>
    </source>
</reference>
<dbReference type="HOGENOM" id="CLU_562323_0_0_10"/>
<evidence type="ECO:0000256" key="2">
    <source>
        <dbReference type="SAM" id="Phobius"/>
    </source>
</evidence>
<proteinExistence type="predicted"/>
<sequence length="485" mass="54292">MDNPNLNLPEKNNYDDQAASYAKSRYYRNLQHKYREEPYEDAFRPLYYLATGAGFFANVLSIITGFAYVFGFIFAMVARLPYPAAISTVLALVVLVGLEILQRFLGSSYFRYYYQYGYRGPYASRLNGLLIGMILAGVASVYISYSGGFTFTEYASTKPSKESAPQKDLAALDAEFDPLINAAAQEADTYRRSKLWKGRLADKDASKYNALLAEKNLLVQQKLTAKSATSTWNETQLARADSTYTAALGAWQQDINRKGTNLGHFTIFFILLLHGCMWFLEHYDFRTAIQYAQAAGKAKAAQQQTAIAHSSPTPAPGAADPRFDRLESLLLQALQSNPKIPAPDPHPGILPTPEPSPNGVHPSGLSRTVIQGFRQSEPLPSPTLAPEVALHATQPVLEHVSTNHLELLDIFTILHHDRNSAEPKRYSLREVENFISTYEARLKEALEEGKKDAVIRNRTQRLDYWKGRKGELLEKMKGYEECPLG</sequence>
<dbReference type="AlphaFoldDB" id="F4L881"/>
<geneLocation type="plasmid" evidence="3 4">
    <name>pHALHY02</name>
</geneLocation>
<feature type="transmembrane region" description="Helical" evidence="2">
    <location>
        <begin position="126"/>
        <end position="145"/>
    </location>
</feature>
<name>F4L881_HALH1</name>
<dbReference type="EMBL" id="CP002693">
    <property type="protein sequence ID" value="AEE54589.1"/>
    <property type="molecule type" value="Genomic_DNA"/>
</dbReference>
<organism evidence="3 4">
    <name type="scientific">Haliscomenobacter hydrossis (strain ATCC 27775 / DSM 1100 / LMG 10767 / O)</name>
    <dbReference type="NCBI Taxonomy" id="760192"/>
    <lineage>
        <taxon>Bacteria</taxon>
        <taxon>Pseudomonadati</taxon>
        <taxon>Bacteroidota</taxon>
        <taxon>Saprospiria</taxon>
        <taxon>Saprospirales</taxon>
        <taxon>Haliscomenobacteraceae</taxon>
        <taxon>Haliscomenobacter</taxon>
    </lineage>
</organism>
<keyword evidence="2" id="KW-0812">Transmembrane</keyword>
<keyword evidence="2" id="KW-1133">Transmembrane helix</keyword>
<dbReference type="RefSeq" id="WP_013769105.1">
    <property type="nucleotide sequence ID" value="NC_015512.1"/>
</dbReference>
<dbReference type="Proteomes" id="UP000008461">
    <property type="component" value="Plasmid pHALHY02"/>
</dbReference>
<dbReference type="KEGG" id="hhy:Halhy_6776"/>
<evidence type="ECO:0008006" key="5">
    <source>
        <dbReference type="Google" id="ProtNLM"/>
    </source>
</evidence>
<evidence type="ECO:0000256" key="1">
    <source>
        <dbReference type="SAM" id="MobiDB-lite"/>
    </source>
</evidence>
<protein>
    <recommendedName>
        <fullName evidence="5">Transmembrane protein</fullName>
    </recommendedName>
</protein>
<evidence type="ECO:0000313" key="4">
    <source>
        <dbReference type="Proteomes" id="UP000008461"/>
    </source>
</evidence>
<feature type="transmembrane region" description="Helical" evidence="2">
    <location>
        <begin position="262"/>
        <end position="280"/>
    </location>
</feature>